<keyword evidence="1" id="KW-0732">Signal</keyword>
<protein>
    <submittedName>
        <fullName evidence="2">Uncharacterized protein</fullName>
    </submittedName>
</protein>
<organism evidence="2 3">
    <name type="scientific">Massilia norwichensis</name>
    <dbReference type="NCBI Taxonomy" id="1442366"/>
    <lineage>
        <taxon>Bacteria</taxon>
        <taxon>Pseudomonadati</taxon>
        <taxon>Pseudomonadota</taxon>
        <taxon>Betaproteobacteria</taxon>
        <taxon>Burkholderiales</taxon>
        <taxon>Oxalobacteraceae</taxon>
        <taxon>Telluria group</taxon>
        <taxon>Massilia</taxon>
    </lineage>
</organism>
<accession>A0ABT2A1R6</accession>
<evidence type="ECO:0000256" key="1">
    <source>
        <dbReference type="SAM" id="SignalP"/>
    </source>
</evidence>
<comment type="caution">
    <text evidence="2">The sequence shown here is derived from an EMBL/GenBank/DDBJ whole genome shotgun (WGS) entry which is preliminary data.</text>
</comment>
<keyword evidence="3" id="KW-1185">Reference proteome</keyword>
<dbReference type="Proteomes" id="UP001205560">
    <property type="component" value="Unassembled WGS sequence"/>
</dbReference>
<feature type="signal peptide" evidence="1">
    <location>
        <begin position="1"/>
        <end position="21"/>
    </location>
</feature>
<evidence type="ECO:0000313" key="2">
    <source>
        <dbReference type="EMBL" id="MCS0588126.1"/>
    </source>
</evidence>
<dbReference type="PROSITE" id="PS51257">
    <property type="entry name" value="PROKAR_LIPOPROTEIN"/>
    <property type="match status" value="1"/>
</dbReference>
<dbReference type="RefSeq" id="WP_258843970.1">
    <property type="nucleotide sequence ID" value="NZ_JANUGX010000002.1"/>
</dbReference>
<gene>
    <name evidence="2" type="ORF">NX782_02775</name>
</gene>
<proteinExistence type="predicted"/>
<reference evidence="2 3" key="1">
    <citation type="submission" date="2022-08" db="EMBL/GenBank/DDBJ databases">
        <title>Reclassification of Massilia species as members of the genera Telluria, Duganella, Pseudoduganella, Mokoshia gen. nov. and Zemynaea gen. nov. using orthogonal and non-orthogonal genome-based approaches.</title>
        <authorList>
            <person name="Bowman J.P."/>
        </authorList>
    </citation>
    <scope>NUCLEOTIDE SEQUENCE [LARGE SCALE GENOMIC DNA]</scope>
    <source>
        <strain evidence="2 3">LMG 28164</strain>
    </source>
</reference>
<feature type="chain" id="PRO_5045366969" evidence="1">
    <location>
        <begin position="22"/>
        <end position="173"/>
    </location>
</feature>
<sequence>MTKLHSLVFALLALGAGASQACYAPPQAQLIGPGEQVQLAADVALGQVIGATPLGDYLVEYRFLTIEQLAGVEQKTFTVVGGPEGFNNKDTSFSGHTDPRFWARGGGRTMNGSDCVLRPGFVVGNSYLVFLGAAPTWRSFEKIDMVDGRPDPGDQWLAYVKTALGPWRTAAAH</sequence>
<evidence type="ECO:0000313" key="3">
    <source>
        <dbReference type="Proteomes" id="UP001205560"/>
    </source>
</evidence>
<name>A0ABT2A1R6_9BURK</name>
<dbReference type="EMBL" id="JANUGX010000002">
    <property type="protein sequence ID" value="MCS0588126.1"/>
    <property type="molecule type" value="Genomic_DNA"/>
</dbReference>